<proteinExistence type="predicted"/>
<dbReference type="EMBL" id="SRMQ01000001">
    <property type="protein sequence ID" value="TGJ77863.1"/>
    <property type="molecule type" value="Genomic_DNA"/>
</dbReference>
<dbReference type="Proteomes" id="UP000297714">
    <property type="component" value="Unassembled WGS sequence"/>
</dbReference>
<evidence type="ECO:0000313" key="1">
    <source>
        <dbReference type="EMBL" id="TGJ77863.1"/>
    </source>
</evidence>
<dbReference type="AlphaFoldDB" id="A0A4Z0YGK2"/>
<protein>
    <submittedName>
        <fullName evidence="1">Uncharacterized protein</fullName>
    </submittedName>
</protein>
<comment type="caution">
    <text evidence="1">The sequence shown here is derived from an EMBL/GenBank/DDBJ whole genome shotgun (WGS) entry which is preliminary data.</text>
</comment>
<sequence>MNTKQKAVLQSKLTVYKVYYQHAERKKDQKRMEQIETFIDELQEQIENSDS</sequence>
<organism evidence="1 2">
    <name type="scientific">Caproiciproducens galactitolivorans</name>
    <dbReference type="NCBI Taxonomy" id="642589"/>
    <lineage>
        <taxon>Bacteria</taxon>
        <taxon>Bacillati</taxon>
        <taxon>Bacillota</taxon>
        <taxon>Clostridia</taxon>
        <taxon>Eubacteriales</taxon>
        <taxon>Acutalibacteraceae</taxon>
        <taxon>Caproiciproducens</taxon>
    </lineage>
</organism>
<gene>
    <name evidence="1" type="ORF">CAGA_02690</name>
</gene>
<dbReference type="RefSeq" id="WP_167875124.1">
    <property type="nucleotide sequence ID" value="NZ_JAJUFJ010000004.1"/>
</dbReference>
<evidence type="ECO:0000313" key="2">
    <source>
        <dbReference type="Proteomes" id="UP000297714"/>
    </source>
</evidence>
<reference evidence="1 2" key="1">
    <citation type="submission" date="2019-04" db="EMBL/GenBank/DDBJ databases">
        <authorList>
            <person name="Poehlein A."/>
            <person name="Bengelsdorf F.R."/>
            <person name="Duerre P."/>
            <person name="Daniel R."/>
        </authorList>
    </citation>
    <scope>NUCLEOTIDE SEQUENCE [LARGE SCALE GENOMIC DNA]</scope>
    <source>
        <strain evidence="1 2">BS-1</strain>
    </source>
</reference>
<accession>A0A4Z0YGK2</accession>
<keyword evidence="2" id="KW-1185">Reference proteome</keyword>
<name>A0A4Z0YGK2_9FIRM</name>